<organism evidence="2">
    <name type="scientific">Clostridioides difficile</name>
    <name type="common">Peptoclostridium difficile</name>
    <dbReference type="NCBI Taxonomy" id="1496"/>
    <lineage>
        <taxon>Bacteria</taxon>
        <taxon>Bacillati</taxon>
        <taxon>Bacillota</taxon>
        <taxon>Clostridia</taxon>
        <taxon>Peptostreptococcales</taxon>
        <taxon>Peptostreptococcaceae</taxon>
        <taxon>Clostridioides</taxon>
    </lineage>
</organism>
<dbReference type="EMBL" id="CAAJVP010000014">
    <property type="protein sequence ID" value="VHY14482.1"/>
    <property type="molecule type" value="Genomic_DNA"/>
</dbReference>
<accession>A0A031WDP1</accession>
<reference evidence="2" key="1">
    <citation type="submission" date="2014-07" db="EMBL/GenBank/DDBJ databases">
        <authorList>
            <person name="Monot Marc"/>
        </authorList>
    </citation>
    <scope>NUCLEOTIDE SEQUENCE</scope>
    <source>
        <strain evidence="3">7032989</strain>
        <strain evidence="2">7032994</strain>
    </source>
</reference>
<dbReference type="Proteomes" id="UP000372533">
    <property type="component" value="Unassembled WGS sequence"/>
</dbReference>
<dbReference type="PATRIC" id="fig|1496.1371.peg.1709"/>
<reference evidence="8 10" key="3">
    <citation type="submission" date="2019-04" db="EMBL/GenBank/DDBJ databases">
        <authorList>
            <consortium name="Pathogen Informatics"/>
        </authorList>
    </citation>
    <scope>NUCLEOTIDE SEQUENCE [LARGE SCALE GENOMIC DNA]</scope>
    <source>
        <strain evidence="11">clo34</strain>
        <strain evidence="7">Clo34</strain>
        <strain evidence="10">tl291</strain>
        <strain evidence="8">Tl291</strain>
        <strain evidence="6 9">VRECD0157</strain>
    </source>
</reference>
<dbReference type="EMBL" id="LK932368">
    <property type="protein sequence ID" value="CDS84695.1"/>
    <property type="molecule type" value="Genomic_DNA"/>
</dbReference>
<evidence type="ECO:0000313" key="7">
    <source>
        <dbReference type="EMBL" id="VFD32345.1"/>
    </source>
</evidence>
<dbReference type="EMBL" id="LK932482">
    <property type="protein sequence ID" value="CDS84252.1"/>
    <property type="molecule type" value="Genomic_DNA"/>
</dbReference>
<dbReference type="EMBL" id="FUPS01000003">
    <property type="protein sequence ID" value="SJS05078.1"/>
    <property type="molecule type" value="Genomic_DNA"/>
</dbReference>
<dbReference type="EMBL" id="LK933160">
    <property type="protein sequence ID" value="CDT44454.1"/>
    <property type="molecule type" value="Genomic_DNA"/>
</dbReference>
<dbReference type="KEGG" id="pdf:CD630DERM_08070"/>
<dbReference type="EMBL" id="DAEQIJ010000006">
    <property type="protein sequence ID" value="HBH2619888.1"/>
    <property type="molecule type" value="Genomic_DNA"/>
</dbReference>
<evidence type="ECO:0000313" key="8">
    <source>
        <dbReference type="EMBL" id="VHY14482.1"/>
    </source>
</evidence>
<evidence type="ECO:0000313" key="2">
    <source>
        <dbReference type="EMBL" id="CDS84695.1"/>
    </source>
</evidence>
<evidence type="ECO:0000313" key="1">
    <source>
        <dbReference type="EMBL" id="CDS84252.1"/>
    </source>
</evidence>
<evidence type="ECO:0000313" key="9">
    <source>
        <dbReference type="Proteomes" id="UP000189137"/>
    </source>
</evidence>
<dbReference type="RefSeq" id="WP_003437561.1">
    <property type="nucleotide sequence ID" value="NZ_AP025558.1"/>
</dbReference>
<dbReference type="Proteomes" id="UP000879542">
    <property type="component" value="Unassembled WGS sequence"/>
</dbReference>
<evidence type="ECO:0000313" key="4">
    <source>
        <dbReference type="EMBL" id="HBH1542441.1"/>
    </source>
</evidence>
<dbReference type="Proteomes" id="UP000411588">
    <property type="component" value="Unassembled WGS sequence"/>
</dbReference>
<dbReference type="AlphaFoldDB" id="A0A031WDP1"/>
<dbReference type="Proteomes" id="UP000189137">
    <property type="component" value="Unassembled WGS sequence"/>
</dbReference>
<gene>
    <name evidence="3" type="ORF">BN1095_480039</name>
    <name evidence="1" type="ORF">BN1096_310045</name>
    <name evidence="2" type="ORF">BN1097_320044</name>
    <name evidence="4" type="ORF">KRM00_001924</name>
    <name evidence="5" type="ORF">KRQ00_001643</name>
    <name evidence="8" type="ORF">SAMEA1402366_02762</name>
    <name evidence="7" type="ORF">SAMEA1402399_02045</name>
    <name evidence="6" type="ORF">SAMEA3375112_01100</name>
</gene>
<dbReference type="EMBL" id="CAADAN010000006">
    <property type="protein sequence ID" value="VFD32345.1"/>
    <property type="molecule type" value="Genomic_DNA"/>
</dbReference>
<reference evidence="4" key="4">
    <citation type="submission" date="2021-06" db="EMBL/GenBank/DDBJ databases">
        <authorList>
            <consortium name="NCBI Pathogen Detection Project"/>
        </authorList>
    </citation>
    <scope>NUCLEOTIDE SEQUENCE</scope>
    <source>
        <strain evidence="5">Clostridioides</strain>
        <strain evidence="4">HN1000</strain>
    </source>
</reference>
<protein>
    <submittedName>
        <fullName evidence="2">Uncharacterized protein</fullName>
    </submittedName>
</protein>
<evidence type="ECO:0000313" key="10">
    <source>
        <dbReference type="Proteomes" id="UP000372533"/>
    </source>
</evidence>
<evidence type="ECO:0000313" key="5">
    <source>
        <dbReference type="EMBL" id="HBH2619888.1"/>
    </source>
</evidence>
<reference evidence="4" key="2">
    <citation type="journal article" date="2018" name="Genome Biol.">
        <title>SKESA: strategic k-mer extension for scrupulous assemblies.</title>
        <authorList>
            <person name="Souvorov A."/>
            <person name="Agarwala R."/>
            <person name="Lipman D.J."/>
        </authorList>
    </citation>
    <scope>NUCLEOTIDE SEQUENCE</scope>
    <source>
        <strain evidence="5">Clostridioides</strain>
        <strain evidence="4">HN1000</strain>
    </source>
</reference>
<sequence>MDQIKRLHELQQKSYLTKEEFEELKNNTYIERFELRDECDNSYIYTFYTNDKCNDIKFIKSQFIVTLIKIGFLCECGGVFRQKKIVDEYDYGYNAIYKCDSCGKELDKEVENYD</sequence>
<dbReference type="EMBL" id="DAEPXK010000017">
    <property type="protein sequence ID" value="HBH1542441.1"/>
    <property type="molecule type" value="Genomic_DNA"/>
</dbReference>
<evidence type="ECO:0000313" key="3">
    <source>
        <dbReference type="EMBL" id="CDT44454.1"/>
    </source>
</evidence>
<proteinExistence type="predicted"/>
<name>A0A031WDP1_CLODI</name>
<evidence type="ECO:0000313" key="11">
    <source>
        <dbReference type="Proteomes" id="UP000411588"/>
    </source>
</evidence>
<dbReference type="Proteomes" id="UP000878956">
    <property type="component" value="Unassembled WGS sequence"/>
</dbReference>
<dbReference type="GeneID" id="66353313"/>
<evidence type="ECO:0000313" key="6">
    <source>
        <dbReference type="EMBL" id="SJS05078.1"/>
    </source>
</evidence>